<comment type="caution">
    <text evidence="1">The sequence shown here is derived from an EMBL/GenBank/DDBJ whole genome shotgun (WGS) entry which is preliminary data.</text>
</comment>
<name>U5DPQ0_9CHRO</name>
<reference evidence="1 2" key="1">
    <citation type="submission" date="2013-05" db="EMBL/GenBank/DDBJ databases">
        <title>Draft genome sequence of Rubidibacter lacunae KORDI 51-2.</title>
        <authorList>
            <person name="Choi D.H."/>
            <person name="Noh J.H."/>
            <person name="Kwon K.-K."/>
            <person name="Lee J.-H."/>
            <person name="Ryu J.-Y."/>
        </authorList>
    </citation>
    <scope>NUCLEOTIDE SEQUENCE [LARGE SCALE GENOMIC DNA]</scope>
    <source>
        <strain evidence="1 2">KORDI 51-2</strain>
    </source>
</reference>
<proteinExistence type="predicted"/>
<sequence length="166" mass="18332">ASASRGCHNCLIACRFASRPIETDECVHQRRAEITEGAIGGGDGAVNLLVRPRRASHKHRSAFSWIGIVRLNPLQPCKSWRRQNKPGPRRDRAIPSWNGCVVSHERVVWRQIPARVIATHQSDGMSMSIDSQANDRRIACPTSQCIGSDCEGSAESMTRSLASEPY</sequence>
<evidence type="ECO:0000313" key="2">
    <source>
        <dbReference type="Proteomes" id="UP000016960"/>
    </source>
</evidence>
<protein>
    <submittedName>
        <fullName evidence="1">Uncharacterized protein</fullName>
    </submittedName>
</protein>
<organism evidence="1 2">
    <name type="scientific">Rubidibacter lacunae KORDI 51-2</name>
    <dbReference type="NCBI Taxonomy" id="582515"/>
    <lineage>
        <taxon>Bacteria</taxon>
        <taxon>Bacillati</taxon>
        <taxon>Cyanobacteriota</taxon>
        <taxon>Cyanophyceae</taxon>
        <taxon>Oscillatoriophycideae</taxon>
        <taxon>Chroococcales</taxon>
        <taxon>Aphanothecaceae</taxon>
        <taxon>Rubidibacter</taxon>
    </lineage>
</organism>
<accession>U5DPQ0</accession>
<feature type="non-terminal residue" evidence="1">
    <location>
        <position position="1"/>
    </location>
</feature>
<dbReference type="AlphaFoldDB" id="U5DPQ0"/>
<dbReference type="InParanoid" id="U5DPQ0"/>
<evidence type="ECO:0000313" key="1">
    <source>
        <dbReference type="EMBL" id="ERN41670.1"/>
    </source>
</evidence>
<keyword evidence="2" id="KW-1185">Reference proteome</keyword>
<dbReference type="EMBL" id="ASSJ01000046">
    <property type="protein sequence ID" value="ERN41670.1"/>
    <property type="molecule type" value="Genomic_DNA"/>
</dbReference>
<gene>
    <name evidence="1" type="ORF">KR51_00017500</name>
</gene>
<dbReference type="Proteomes" id="UP000016960">
    <property type="component" value="Unassembled WGS sequence"/>
</dbReference>